<dbReference type="PATRIC" id="fig|1430899.3.peg.124"/>
<reference evidence="1 2" key="1">
    <citation type="journal article" date="2015" name="Genome Biol. Evol.">
        <title>Comparative Genomics of Listeria Sensu Lato: Genus-Wide Differences in Evolutionary Dynamics and the Progressive Gain of Complex, Potentially Pathogenicity-Related Traits through Lateral Gene Transfer.</title>
        <authorList>
            <person name="Chiara M."/>
            <person name="Caruso M."/>
            <person name="D'Erchia A.M."/>
            <person name="Manzari C."/>
            <person name="Fraccalvieri R."/>
            <person name="Goffredo E."/>
            <person name="Latorre L."/>
            <person name="Miccolupo A."/>
            <person name="Padalino I."/>
            <person name="Santagada G."/>
            <person name="Chiocco D."/>
            <person name="Pesole G."/>
            <person name="Horner D.S."/>
            <person name="Parisi A."/>
        </authorList>
    </citation>
    <scope>NUCLEOTIDE SEQUENCE [LARGE SCALE GENOMIC DNA]</scope>
    <source>
        <strain evidence="1 2">1991</strain>
    </source>
</reference>
<comment type="caution">
    <text evidence="1">The sequence shown here is derived from an EMBL/GenBank/DDBJ whole genome shotgun (WGS) entry which is preliminary data.</text>
</comment>
<evidence type="ECO:0000313" key="2">
    <source>
        <dbReference type="Proteomes" id="UP000052258"/>
    </source>
</evidence>
<dbReference type="EMBL" id="AZHO01000003">
    <property type="protein sequence ID" value="KMT61305.1"/>
    <property type="molecule type" value="Genomic_DNA"/>
</dbReference>
<organism evidence="1 2">
    <name type="scientific">Listeria fleischmannii 1991</name>
    <dbReference type="NCBI Taxonomy" id="1430899"/>
    <lineage>
        <taxon>Bacteria</taxon>
        <taxon>Bacillati</taxon>
        <taxon>Bacillota</taxon>
        <taxon>Bacilli</taxon>
        <taxon>Bacillales</taxon>
        <taxon>Listeriaceae</taxon>
        <taxon>Listeria</taxon>
    </lineage>
</organism>
<proteinExistence type="predicted"/>
<dbReference type="AlphaFoldDB" id="A0A0J8GF66"/>
<dbReference type="Proteomes" id="UP000052258">
    <property type="component" value="Unassembled WGS sequence"/>
</dbReference>
<evidence type="ECO:0000313" key="1">
    <source>
        <dbReference type="EMBL" id="KMT61305.1"/>
    </source>
</evidence>
<gene>
    <name evidence="1" type="ORF">X560_0124</name>
</gene>
<accession>A0A0J8GF66</accession>
<protein>
    <submittedName>
        <fullName evidence="1">Uncharacterized protein</fullName>
    </submittedName>
</protein>
<sequence length="39" mass="4755">MFYVNFEFFYKLKRSYLASFHLVQNEEGRGLSIILKMSF</sequence>
<name>A0A0J8GF66_9LIST</name>
<keyword evidence="2" id="KW-1185">Reference proteome</keyword>